<dbReference type="EMBL" id="LCNT01000002">
    <property type="protein sequence ID" value="KKU61688.1"/>
    <property type="molecule type" value="Genomic_DNA"/>
</dbReference>
<dbReference type="Gene3D" id="3.90.550.10">
    <property type="entry name" value="Spore Coat Polysaccharide Biosynthesis Protein SpsA, Chain A"/>
    <property type="match status" value="1"/>
</dbReference>
<dbReference type="InterPro" id="IPR001173">
    <property type="entry name" value="Glyco_trans_2-like"/>
</dbReference>
<dbReference type="InterPro" id="IPR029044">
    <property type="entry name" value="Nucleotide-diphossugar_trans"/>
</dbReference>
<proteinExistence type="predicted"/>
<evidence type="ECO:0000313" key="2">
    <source>
        <dbReference type="EMBL" id="KKU61688.1"/>
    </source>
</evidence>
<dbReference type="Proteomes" id="UP000033860">
    <property type="component" value="Unassembled WGS sequence"/>
</dbReference>
<dbReference type="AlphaFoldDB" id="A0A0G1U5W9"/>
<dbReference type="PANTHER" id="PTHR43179">
    <property type="entry name" value="RHAMNOSYLTRANSFERASE WBBL"/>
    <property type="match status" value="1"/>
</dbReference>
<protein>
    <recommendedName>
        <fullName evidence="1">Glycosyltransferase 2-like domain-containing protein</fullName>
    </recommendedName>
</protein>
<evidence type="ECO:0000313" key="3">
    <source>
        <dbReference type="Proteomes" id="UP000033860"/>
    </source>
</evidence>
<dbReference type="CDD" id="cd04186">
    <property type="entry name" value="GT_2_like_c"/>
    <property type="match status" value="1"/>
</dbReference>
<feature type="domain" description="Glycosyltransferase 2-like" evidence="1">
    <location>
        <begin position="5"/>
        <end position="117"/>
    </location>
</feature>
<organism evidence="2 3">
    <name type="scientific">Candidatus Beckwithbacteria bacterium GW2011_GWB1_47_15</name>
    <dbReference type="NCBI Taxonomy" id="1618371"/>
    <lineage>
        <taxon>Bacteria</taxon>
        <taxon>Candidatus Beckwithiibacteriota</taxon>
    </lineage>
</organism>
<evidence type="ECO:0000259" key="1">
    <source>
        <dbReference type="Pfam" id="PF00535"/>
    </source>
</evidence>
<dbReference type="PANTHER" id="PTHR43179:SF7">
    <property type="entry name" value="RHAMNOSYLTRANSFERASE WBBL"/>
    <property type="match status" value="1"/>
</dbReference>
<gene>
    <name evidence="2" type="ORF">UX85_C0002G0068</name>
</gene>
<sequence>MVDLSIIIVSFNTKKVLLSCLKTIYASRDRLKKEVIVVDNDSQDGSVKMVKKRFPQVKLVTAGKNLGFGRANNLGVNKATGRYLWFLNSDTLLGKNTIGLLWQEAQKVKAQIASCRLLNPDGSIQPQGGFLPRLSRQVAWMLFVDDLPLLGRLVKPYQQRRISFFESDQRPGWLGGTALLVKASLFKKLGGFDEAIFMYAEDVDFCLRAQKLNISPYYFSRPSLTHLGQASGSSRGAVLGEYQGLKYVYKKHKPAWEYPALRWLLKIGAVLRVIIFGIILQDKNKYEVYTQAFKLA</sequence>
<accession>A0A0G1U5W9</accession>
<comment type="caution">
    <text evidence="2">The sequence shown here is derived from an EMBL/GenBank/DDBJ whole genome shotgun (WGS) entry which is preliminary data.</text>
</comment>
<reference evidence="2 3" key="1">
    <citation type="journal article" date="2015" name="Nature">
        <title>rRNA introns, odd ribosomes, and small enigmatic genomes across a large radiation of phyla.</title>
        <authorList>
            <person name="Brown C.T."/>
            <person name="Hug L.A."/>
            <person name="Thomas B.C."/>
            <person name="Sharon I."/>
            <person name="Castelle C.J."/>
            <person name="Singh A."/>
            <person name="Wilkins M.J."/>
            <person name="Williams K.H."/>
            <person name="Banfield J.F."/>
        </authorList>
    </citation>
    <scope>NUCLEOTIDE SEQUENCE [LARGE SCALE GENOMIC DNA]</scope>
</reference>
<dbReference type="SUPFAM" id="SSF53448">
    <property type="entry name" value="Nucleotide-diphospho-sugar transferases"/>
    <property type="match status" value="1"/>
</dbReference>
<name>A0A0G1U5W9_9BACT</name>
<dbReference type="Pfam" id="PF00535">
    <property type="entry name" value="Glycos_transf_2"/>
    <property type="match status" value="1"/>
</dbReference>